<evidence type="ECO:0000256" key="2">
    <source>
        <dbReference type="ARBA" id="ARBA00013090"/>
    </source>
</evidence>
<feature type="binding site" evidence="8">
    <location>
        <begin position="42"/>
        <end position="43"/>
    </location>
    <ligand>
        <name>substrate</name>
    </ligand>
</feature>
<dbReference type="GO" id="GO:0008881">
    <property type="term" value="F:glutamate racemase activity"/>
    <property type="evidence" value="ECO:0007669"/>
    <property type="project" value="UniProtKB-UniRule"/>
</dbReference>
<dbReference type="HAMAP" id="MF_00258">
    <property type="entry name" value="Glu_racemase"/>
    <property type="match status" value="1"/>
</dbReference>
<comment type="function">
    <text evidence="8">Provides the (R)-glutamate required for cell wall biosynthesis.</text>
</comment>
<dbReference type="PANTHER" id="PTHR21198">
    <property type="entry name" value="GLUTAMATE RACEMASE"/>
    <property type="match status" value="1"/>
</dbReference>
<evidence type="ECO:0000256" key="3">
    <source>
        <dbReference type="ARBA" id="ARBA00022960"/>
    </source>
</evidence>
<dbReference type="PROSITE" id="PS00924">
    <property type="entry name" value="ASP_GLU_RACEMASE_2"/>
    <property type="match status" value="1"/>
</dbReference>
<feature type="binding site" evidence="8">
    <location>
        <begin position="10"/>
        <end position="11"/>
    </location>
    <ligand>
        <name>substrate</name>
    </ligand>
</feature>
<evidence type="ECO:0000256" key="8">
    <source>
        <dbReference type="HAMAP-Rule" id="MF_00258"/>
    </source>
</evidence>
<dbReference type="PROSITE" id="PS00923">
    <property type="entry name" value="ASP_GLU_RACEMASE_1"/>
    <property type="match status" value="1"/>
</dbReference>
<dbReference type="NCBIfam" id="TIGR00067">
    <property type="entry name" value="glut_race"/>
    <property type="match status" value="1"/>
</dbReference>
<reference evidence="9 10" key="1">
    <citation type="submission" date="2014-06" db="EMBL/GenBank/DDBJ databases">
        <title>Draft genome sequence of the putrescine producing strain Lactococcus lactis subsp cremoris GE214.</title>
        <authorList>
            <person name="Ladero V."/>
            <person name="Linares D.M."/>
            <person name="del Rio B."/>
            <person name="Mayo B."/>
            <person name="Martin M.C."/>
            <person name="Fernandez M."/>
            <person name="Alvarez M.A."/>
        </authorList>
    </citation>
    <scope>NUCLEOTIDE SEQUENCE [LARGE SCALE GENOMIC DNA]</scope>
    <source>
        <strain evidence="9 10">GE214</strain>
    </source>
</reference>
<comment type="similarity">
    <text evidence="8">Belongs to the aspartate/glutamate racemases family.</text>
</comment>
<keyword evidence="6 8" id="KW-0961">Cell wall biogenesis/degradation</keyword>
<dbReference type="GeneID" id="61109537"/>
<dbReference type="GO" id="GO:0008360">
    <property type="term" value="P:regulation of cell shape"/>
    <property type="evidence" value="ECO:0007669"/>
    <property type="project" value="UniProtKB-KW"/>
</dbReference>
<evidence type="ECO:0000256" key="5">
    <source>
        <dbReference type="ARBA" id="ARBA00023235"/>
    </source>
</evidence>
<gene>
    <name evidence="8" type="primary">murI</name>
    <name evidence="9" type="ORF">U725_01653</name>
</gene>
<dbReference type="Proteomes" id="UP000028401">
    <property type="component" value="Unassembled WGS sequence"/>
</dbReference>
<protein>
    <recommendedName>
        <fullName evidence="7 8">Glutamate racemase</fullName>
        <ecNumber evidence="2 8">5.1.1.3</ecNumber>
    </recommendedName>
</protein>
<dbReference type="InterPro" id="IPR033134">
    <property type="entry name" value="Asp/Glu_racemase_AS_2"/>
</dbReference>
<dbReference type="PATRIC" id="fig|1415168.3.peg.1724"/>
<keyword evidence="3 8" id="KW-0133">Cell shape</keyword>
<feature type="binding site" evidence="8">
    <location>
        <begin position="184"/>
        <end position="185"/>
    </location>
    <ligand>
        <name>substrate</name>
    </ligand>
</feature>
<dbReference type="InterPro" id="IPR001920">
    <property type="entry name" value="Asp/Glu_race"/>
</dbReference>
<dbReference type="GO" id="GO:0042802">
    <property type="term" value="F:identical protein binding"/>
    <property type="evidence" value="ECO:0007669"/>
    <property type="project" value="UniProtKB-ARBA"/>
</dbReference>
<comment type="pathway">
    <text evidence="8">Cell wall biogenesis; peptidoglycan biosynthesis.</text>
</comment>
<sequence length="271" mass="30230">MDNRPIGLLDSGVGGLTVARELLRQLPNEEIVYIGDTRRAPYGPRSREQIIAFTWDMVNFLLSKNVKMIVMACNTATAMALEIVKEELDIPVIGVILPGASSAIQKTKTNKIGVIATQASIRSDEYHKTIARKSSAIEVLSLACPKFVSIVESNEMESEIAKRVVSESLAPLVGKIDTLILGCTHYPLLRPLIQETMGKEVRLIDSGAEAVRDISVLLNYFEINAHERKEFQHCFYTTAGVNSFREIAEKWLNIGHLHIEHAEIENFNKEK</sequence>
<dbReference type="UniPathway" id="UPA00219"/>
<feature type="active site" description="Proton donor/acceptor" evidence="8">
    <location>
        <position position="183"/>
    </location>
</feature>
<evidence type="ECO:0000256" key="7">
    <source>
        <dbReference type="ARBA" id="ARBA00070053"/>
    </source>
</evidence>
<dbReference type="InterPro" id="IPR004391">
    <property type="entry name" value="Glu_race"/>
</dbReference>
<dbReference type="InterPro" id="IPR015942">
    <property type="entry name" value="Asp/Glu/hydantoin_racemase"/>
</dbReference>
<evidence type="ECO:0000256" key="6">
    <source>
        <dbReference type="ARBA" id="ARBA00023316"/>
    </source>
</evidence>
<dbReference type="EMBL" id="AZSI01000051">
    <property type="protein sequence ID" value="KEY62205.1"/>
    <property type="molecule type" value="Genomic_DNA"/>
</dbReference>
<keyword evidence="4 8" id="KW-0573">Peptidoglycan synthesis</keyword>
<dbReference type="NCBIfam" id="NF002035">
    <property type="entry name" value="PRK00865.1-3"/>
    <property type="match status" value="1"/>
</dbReference>
<dbReference type="Pfam" id="PF01177">
    <property type="entry name" value="Asp_Glu_race"/>
    <property type="match status" value="1"/>
</dbReference>
<dbReference type="SUPFAM" id="SSF53681">
    <property type="entry name" value="Aspartate/glutamate racemase"/>
    <property type="match status" value="2"/>
</dbReference>
<dbReference type="InterPro" id="IPR018187">
    <property type="entry name" value="Asp/Glu_racemase_AS_1"/>
</dbReference>
<dbReference type="AlphaFoldDB" id="A0A084AA76"/>
<name>A0A084AA76_LACLC</name>
<feature type="active site" description="Proton donor/acceptor" evidence="8">
    <location>
        <position position="73"/>
    </location>
</feature>
<dbReference type="PANTHER" id="PTHR21198:SF2">
    <property type="entry name" value="GLUTAMATE RACEMASE"/>
    <property type="match status" value="1"/>
</dbReference>
<dbReference type="SMR" id="A0A084AA76"/>
<evidence type="ECO:0000313" key="9">
    <source>
        <dbReference type="EMBL" id="KEY62205.1"/>
    </source>
</evidence>
<dbReference type="FunFam" id="3.40.50.1860:FF:000002">
    <property type="entry name" value="Glutamate racemase"/>
    <property type="match status" value="1"/>
</dbReference>
<dbReference type="Gene3D" id="3.40.50.1860">
    <property type="match status" value="2"/>
</dbReference>
<comment type="catalytic activity">
    <reaction evidence="1 8">
        <text>L-glutamate = D-glutamate</text>
        <dbReference type="Rhea" id="RHEA:12813"/>
        <dbReference type="ChEBI" id="CHEBI:29985"/>
        <dbReference type="ChEBI" id="CHEBI:29986"/>
        <dbReference type="EC" id="5.1.1.3"/>
    </reaction>
</comment>
<dbReference type="RefSeq" id="WP_011835087.1">
    <property type="nucleotide sequence ID" value="NZ_AZSI01000051.1"/>
</dbReference>
<accession>A0A084AA76</accession>
<proteinExistence type="inferred from homology"/>
<evidence type="ECO:0000256" key="1">
    <source>
        <dbReference type="ARBA" id="ARBA00001602"/>
    </source>
</evidence>
<dbReference type="EC" id="5.1.1.3" evidence="2 8"/>
<keyword evidence="5 8" id="KW-0413">Isomerase</keyword>
<dbReference type="GO" id="GO:0071555">
    <property type="term" value="P:cell wall organization"/>
    <property type="evidence" value="ECO:0007669"/>
    <property type="project" value="UniProtKB-KW"/>
</dbReference>
<evidence type="ECO:0000313" key="10">
    <source>
        <dbReference type="Proteomes" id="UP000028401"/>
    </source>
</evidence>
<feature type="binding site" evidence="8">
    <location>
        <begin position="74"/>
        <end position="75"/>
    </location>
    <ligand>
        <name>substrate</name>
    </ligand>
</feature>
<evidence type="ECO:0000256" key="4">
    <source>
        <dbReference type="ARBA" id="ARBA00022984"/>
    </source>
</evidence>
<dbReference type="GO" id="GO:0009252">
    <property type="term" value="P:peptidoglycan biosynthetic process"/>
    <property type="evidence" value="ECO:0007669"/>
    <property type="project" value="UniProtKB-UniRule"/>
</dbReference>
<organism evidence="9 10">
    <name type="scientific">Lactococcus cremoris subsp. cremoris GE214</name>
    <dbReference type="NCBI Taxonomy" id="1415168"/>
    <lineage>
        <taxon>Bacteria</taxon>
        <taxon>Bacillati</taxon>
        <taxon>Bacillota</taxon>
        <taxon>Bacilli</taxon>
        <taxon>Lactobacillales</taxon>
        <taxon>Streptococcaceae</taxon>
        <taxon>Lactococcus</taxon>
        <taxon>Lactococcus cremoris subsp. cremoris</taxon>
    </lineage>
</organism>
<comment type="caution">
    <text evidence="9">The sequence shown here is derived from an EMBL/GenBank/DDBJ whole genome shotgun (WGS) entry which is preliminary data.</text>
</comment>